<dbReference type="EMBL" id="OR769223">
    <property type="protein sequence ID" value="WQJ53630.1"/>
    <property type="molecule type" value="Genomic_DNA"/>
</dbReference>
<proteinExistence type="predicted"/>
<protein>
    <submittedName>
        <fullName evidence="1">Uncharacterized protein</fullName>
    </submittedName>
</protein>
<evidence type="ECO:0000313" key="2">
    <source>
        <dbReference type="Proteomes" id="UP001358193"/>
    </source>
</evidence>
<keyword evidence="2" id="KW-1185">Reference proteome</keyword>
<evidence type="ECO:0000313" key="1">
    <source>
        <dbReference type="EMBL" id="WQJ53630.1"/>
    </source>
</evidence>
<name>A0ABZ0Z359_9CAUD</name>
<organism evidence="1 2">
    <name type="scientific">phage Lak_Megaphage_Sonny</name>
    <dbReference type="NCBI Taxonomy" id="3109229"/>
    <lineage>
        <taxon>Viruses</taxon>
        <taxon>Duplodnaviria</taxon>
        <taxon>Heunggongvirae</taxon>
        <taxon>Uroviricota</taxon>
        <taxon>Caudoviricetes</taxon>
        <taxon>Caudoviricetes code 15 clade</taxon>
    </lineage>
</organism>
<reference evidence="1 2" key="1">
    <citation type="submission" date="2023-11" db="EMBL/GenBank/DDBJ databases">
        <authorList>
            <person name="Cook R."/>
            <person name="Crisci M."/>
            <person name="Pye H."/>
            <person name="Adriaenssens E."/>
            <person name="Santini J."/>
        </authorList>
    </citation>
    <scope>NUCLEOTIDE SEQUENCE [LARGE SCALE GENOMIC DNA]</scope>
    <source>
        <strain evidence="1">Lak_Megaphage_Sonny</strain>
    </source>
</reference>
<dbReference type="Proteomes" id="UP001358193">
    <property type="component" value="Segment"/>
</dbReference>
<accession>A0ABZ0Z359</accession>
<sequence>MYTLYMTSVPESKLKTLYANIKNFFILDVQAFVKSMNLDLSKKSSIYIVNDELQKLIISQMKLKKFKGVIYINKNLSEIQINSFRQYFQNKKKSIRLILIDNGQFPQHDDIMDFFDEVLFYERFRKNKIVECDGFEKTNEHINYIIMDENEPVK</sequence>